<dbReference type="PANTHER" id="PTHR33332">
    <property type="entry name" value="REVERSE TRANSCRIPTASE DOMAIN-CONTAINING PROTEIN"/>
    <property type="match status" value="1"/>
</dbReference>
<protein>
    <submittedName>
        <fullName evidence="2">RNA-directed DNA polymerase from mobile element jockey-like protein</fullName>
    </submittedName>
</protein>
<dbReference type="Proteomes" id="UP001145742">
    <property type="component" value="Unassembled WGS sequence"/>
</dbReference>
<reference evidence="2" key="1">
    <citation type="submission" date="2019-10" db="EMBL/GenBank/DDBJ databases">
        <authorList>
            <person name="Soares A.E.R."/>
            <person name="Aleixo A."/>
            <person name="Schneider P."/>
            <person name="Miyaki C.Y."/>
            <person name="Schneider M.P."/>
            <person name="Mello C."/>
            <person name="Vasconcelos A.T.R."/>
        </authorList>
    </citation>
    <scope>NUCLEOTIDE SEQUENCE</scope>
    <source>
        <tissue evidence="2">Muscle</tissue>
    </source>
</reference>
<dbReference type="EMBL" id="WHWB01034769">
    <property type="protein sequence ID" value="KAJ7404468.1"/>
    <property type="molecule type" value="Genomic_DNA"/>
</dbReference>
<keyword evidence="3" id="KW-1185">Reference proteome</keyword>
<evidence type="ECO:0000313" key="3">
    <source>
        <dbReference type="Proteomes" id="UP001145742"/>
    </source>
</evidence>
<organism evidence="2 3">
    <name type="scientific">Willisornis vidua</name>
    <name type="common">Xingu scale-backed antbird</name>
    <dbReference type="NCBI Taxonomy" id="1566151"/>
    <lineage>
        <taxon>Eukaryota</taxon>
        <taxon>Metazoa</taxon>
        <taxon>Chordata</taxon>
        <taxon>Craniata</taxon>
        <taxon>Vertebrata</taxon>
        <taxon>Euteleostomi</taxon>
        <taxon>Archelosauria</taxon>
        <taxon>Archosauria</taxon>
        <taxon>Dinosauria</taxon>
        <taxon>Saurischia</taxon>
        <taxon>Theropoda</taxon>
        <taxon>Coelurosauria</taxon>
        <taxon>Aves</taxon>
        <taxon>Neognathae</taxon>
        <taxon>Neoaves</taxon>
        <taxon>Telluraves</taxon>
        <taxon>Australaves</taxon>
        <taxon>Passeriformes</taxon>
        <taxon>Thamnophilidae</taxon>
        <taxon>Willisornis</taxon>
    </lineage>
</organism>
<feature type="domain" description="Reverse transcriptase" evidence="1">
    <location>
        <begin position="59"/>
        <end position="142"/>
    </location>
</feature>
<proteinExistence type="predicted"/>
<evidence type="ECO:0000313" key="2">
    <source>
        <dbReference type="EMBL" id="KAJ7404468.1"/>
    </source>
</evidence>
<name>A0ABQ9CNJ3_9PASS</name>
<accession>A0ABQ9CNJ3</accession>
<sequence length="143" mass="16355">MLSKLTYKEIEERVNEETVEKIIFADIWSTGTVLGRFGLIPHAQHTGQRADKLAKKDWKKDSGNYRPVSVTSVLRKVMEQIILSAITWHVQDNQVIRPSQYGFVESRSCLANLIFYDQVTSLVNEGKAVDIVYLDFSEAFDTQ</sequence>
<dbReference type="InterPro" id="IPR000477">
    <property type="entry name" value="RT_dom"/>
</dbReference>
<comment type="caution">
    <text evidence="2">The sequence shown here is derived from an EMBL/GenBank/DDBJ whole genome shotgun (WGS) entry which is preliminary data.</text>
</comment>
<gene>
    <name evidence="2" type="ORF">WISP_145224</name>
</gene>
<dbReference type="Pfam" id="PF00078">
    <property type="entry name" value="RVT_1"/>
    <property type="match status" value="1"/>
</dbReference>
<evidence type="ECO:0000259" key="1">
    <source>
        <dbReference type="Pfam" id="PF00078"/>
    </source>
</evidence>